<dbReference type="CDD" id="cd00075">
    <property type="entry name" value="HATPase"/>
    <property type="match status" value="1"/>
</dbReference>
<sequence>EAGDCAALVGRLERGESPAAAWVTGLGRAIHDLDLRMADARTRLRGAFRCEVMNALGMLMFIKQPLFVEHGVLDHELITKGAWGGFAARIDPQRLVFEVLDDLFTNAVRAMAGRPVRRMTVSVERQGRMVAIRVADTGPGIDPSLVPPLFERGVTTRDRGGGMGLFLARQTLEEFGGRIYLERNEPEGGATFVVEIPAANAGPGGAPAESPDGATARAFPPAGRTSLTTGPPAARSGPPPETAPSPRRRS</sequence>
<feature type="region of interest" description="Disordered" evidence="7">
    <location>
        <begin position="200"/>
        <end position="250"/>
    </location>
</feature>
<protein>
    <recommendedName>
        <fullName evidence="2">histidine kinase</fullName>
        <ecNumber evidence="2">2.7.13.3</ecNumber>
    </recommendedName>
</protein>
<dbReference type="EMBL" id="VGIY01000083">
    <property type="protein sequence ID" value="MBM3317155.1"/>
    <property type="molecule type" value="Genomic_DNA"/>
</dbReference>
<evidence type="ECO:0000313" key="10">
    <source>
        <dbReference type="Proteomes" id="UP000748308"/>
    </source>
</evidence>
<dbReference type="EC" id="2.7.13.3" evidence="2"/>
<dbReference type="PROSITE" id="PS50109">
    <property type="entry name" value="HIS_KIN"/>
    <property type="match status" value="1"/>
</dbReference>
<dbReference type="Pfam" id="PF02518">
    <property type="entry name" value="HATPase_c"/>
    <property type="match status" value="1"/>
</dbReference>
<evidence type="ECO:0000256" key="5">
    <source>
        <dbReference type="ARBA" id="ARBA00022777"/>
    </source>
</evidence>
<dbReference type="InterPro" id="IPR005467">
    <property type="entry name" value="His_kinase_dom"/>
</dbReference>
<keyword evidence="5" id="KW-0418">Kinase</keyword>
<dbReference type="GO" id="GO:0000160">
    <property type="term" value="P:phosphorelay signal transduction system"/>
    <property type="evidence" value="ECO:0007669"/>
    <property type="project" value="UniProtKB-KW"/>
</dbReference>
<evidence type="ECO:0000256" key="6">
    <source>
        <dbReference type="ARBA" id="ARBA00023012"/>
    </source>
</evidence>
<dbReference type="PRINTS" id="PR00344">
    <property type="entry name" value="BCTRLSENSOR"/>
</dbReference>
<accession>A0A937X8K0</accession>
<dbReference type="PANTHER" id="PTHR44936">
    <property type="entry name" value="SENSOR PROTEIN CREC"/>
    <property type="match status" value="1"/>
</dbReference>
<dbReference type="GO" id="GO:0005524">
    <property type="term" value="F:ATP binding"/>
    <property type="evidence" value="ECO:0007669"/>
    <property type="project" value="UniProtKB-KW"/>
</dbReference>
<keyword evidence="9" id="KW-0067">ATP-binding</keyword>
<reference evidence="9" key="1">
    <citation type="submission" date="2019-03" db="EMBL/GenBank/DDBJ databases">
        <title>Lake Tanganyika Metagenome-Assembled Genomes (MAGs).</title>
        <authorList>
            <person name="Tran P."/>
        </authorList>
    </citation>
    <scope>NUCLEOTIDE SEQUENCE</scope>
    <source>
        <strain evidence="9">M_DeepCast_400m_m2_100</strain>
    </source>
</reference>
<name>A0A937X8K0_UNCEI</name>
<keyword evidence="9" id="KW-0547">Nucleotide-binding</keyword>
<feature type="compositionally biased region" description="Low complexity" evidence="7">
    <location>
        <begin position="200"/>
        <end position="214"/>
    </location>
</feature>
<evidence type="ECO:0000256" key="2">
    <source>
        <dbReference type="ARBA" id="ARBA00012438"/>
    </source>
</evidence>
<evidence type="ECO:0000256" key="3">
    <source>
        <dbReference type="ARBA" id="ARBA00022553"/>
    </source>
</evidence>
<dbReference type="Proteomes" id="UP000748308">
    <property type="component" value="Unassembled WGS sequence"/>
</dbReference>
<feature type="domain" description="Histidine kinase" evidence="8">
    <location>
        <begin position="98"/>
        <end position="200"/>
    </location>
</feature>
<evidence type="ECO:0000256" key="7">
    <source>
        <dbReference type="SAM" id="MobiDB-lite"/>
    </source>
</evidence>
<dbReference type="InterPro" id="IPR050980">
    <property type="entry name" value="2C_sensor_his_kinase"/>
</dbReference>
<feature type="non-terminal residue" evidence="9">
    <location>
        <position position="1"/>
    </location>
</feature>
<comment type="caution">
    <text evidence="9">The sequence shown here is derived from an EMBL/GenBank/DDBJ whole genome shotgun (WGS) entry which is preliminary data.</text>
</comment>
<dbReference type="SUPFAM" id="SSF55874">
    <property type="entry name" value="ATPase domain of HSP90 chaperone/DNA topoisomerase II/histidine kinase"/>
    <property type="match status" value="1"/>
</dbReference>
<evidence type="ECO:0000256" key="1">
    <source>
        <dbReference type="ARBA" id="ARBA00000085"/>
    </source>
</evidence>
<evidence type="ECO:0000313" key="9">
    <source>
        <dbReference type="EMBL" id="MBM3317155.1"/>
    </source>
</evidence>
<dbReference type="AlphaFoldDB" id="A0A937X8K0"/>
<evidence type="ECO:0000256" key="4">
    <source>
        <dbReference type="ARBA" id="ARBA00022679"/>
    </source>
</evidence>
<proteinExistence type="predicted"/>
<keyword evidence="6" id="KW-0902">Two-component regulatory system</keyword>
<dbReference type="GO" id="GO:0004673">
    <property type="term" value="F:protein histidine kinase activity"/>
    <property type="evidence" value="ECO:0007669"/>
    <property type="project" value="UniProtKB-EC"/>
</dbReference>
<gene>
    <name evidence="9" type="ORF">FJY75_04815</name>
</gene>
<keyword evidence="4" id="KW-0808">Transferase</keyword>
<organism evidence="9 10">
    <name type="scientific">Eiseniibacteriota bacterium</name>
    <dbReference type="NCBI Taxonomy" id="2212470"/>
    <lineage>
        <taxon>Bacteria</taxon>
        <taxon>Candidatus Eiseniibacteriota</taxon>
    </lineage>
</organism>
<dbReference type="InterPro" id="IPR004358">
    <property type="entry name" value="Sig_transdc_His_kin-like_C"/>
</dbReference>
<dbReference type="InterPro" id="IPR036890">
    <property type="entry name" value="HATPase_C_sf"/>
</dbReference>
<dbReference type="PANTHER" id="PTHR44936:SF9">
    <property type="entry name" value="SENSOR PROTEIN CREC"/>
    <property type="match status" value="1"/>
</dbReference>
<dbReference type="InterPro" id="IPR003594">
    <property type="entry name" value="HATPase_dom"/>
</dbReference>
<dbReference type="Gene3D" id="3.30.565.10">
    <property type="entry name" value="Histidine kinase-like ATPase, C-terminal domain"/>
    <property type="match status" value="1"/>
</dbReference>
<dbReference type="SMART" id="SM00387">
    <property type="entry name" value="HATPase_c"/>
    <property type="match status" value="1"/>
</dbReference>
<evidence type="ECO:0000259" key="8">
    <source>
        <dbReference type="PROSITE" id="PS50109"/>
    </source>
</evidence>
<keyword evidence="3" id="KW-0597">Phosphoprotein</keyword>
<comment type="catalytic activity">
    <reaction evidence="1">
        <text>ATP + protein L-histidine = ADP + protein N-phospho-L-histidine.</text>
        <dbReference type="EC" id="2.7.13.3"/>
    </reaction>
</comment>